<feature type="transmembrane region" description="Helical" evidence="6">
    <location>
        <begin position="21"/>
        <end position="40"/>
    </location>
</feature>
<evidence type="ECO:0000256" key="4">
    <source>
        <dbReference type="ARBA" id="ARBA00022989"/>
    </source>
</evidence>
<dbReference type="InterPro" id="IPR027022">
    <property type="entry name" value="ABC_permease_BceB-typ"/>
</dbReference>
<name>A0A854W7Q3_9STRE</name>
<evidence type="ECO:0000313" key="9">
    <source>
        <dbReference type="Proteomes" id="UP000217465"/>
    </source>
</evidence>
<evidence type="ECO:0000256" key="2">
    <source>
        <dbReference type="ARBA" id="ARBA00022475"/>
    </source>
</evidence>
<sequence length="651" mass="74427">MFYLKLAWNNLKKSKEVVAPFLLASTVLFVLSCIVSIILFSPITTNMSYGKILLTMAMVILNIFTLIMEIYSYNFYLKQRNREFGLYNILGMNKSQIGLVSSIELLIIFGLTIILGSLFSFIFSKLFYLIFVNLSHMNQLSLPFNSKGYIITSFLFLGFFVILELVGLLKIKKTSPLLLFQDHQHGELEPKGNILFAFLAILSIGIGYYLSLSSEKIAALAVLYRFFIAVVFVIIGTYLFYISFVSWYLKRKKANKRYYYKPEHFISTSQLIFRMKQNALGLANITLLACMAFVAIATTTALYTNTEDAIDKLFPKNTSIEFVSENETVAKKQLNDFVLKPLQLSQTDYIESTSTMLAFPGAKGSKLQVTAKDLNQPIPTKTSYTYLIHSKEFEKFGNKAPKLSKNQVAYFTQKGDSQLKSISVLGKTYQVVKNFKKVVYPDVTNTYYPSLIIVKDQTVFNQIVELVNTEQKYKIRPNYKVYADLNQKQLNQILDKSGNISNTKEFIAHVDQKNRFKDESYTLFGGFLFTGFLLGLTFIMGAALIIYYKQYTEGHQDKKSYKILQEVGMSQKQVKKTINSQILLVFFMPIIMSIIHFSVALVMIKQMLLLFGVTNTSLIYTVCASTIAIIIAIYFIIYSITSRTYYKIIER</sequence>
<feature type="transmembrane region" description="Helical" evidence="6">
    <location>
        <begin position="582"/>
        <end position="604"/>
    </location>
</feature>
<feature type="domain" description="ABC3 transporter permease C-terminal" evidence="7">
    <location>
        <begin position="56"/>
        <end position="176"/>
    </location>
</feature>
<dbReference type="Proteomes" id="UP000217465">
    <property type="component" value="Unassembled WGS sequence"/>
</dbReference>
<evidence type="ECO:0000313" key="8">
    <source>
        <dbReference type="EMBL" id="PCH12380.1"/>
    </source>
</evidence>
<proteinExistence type="inferred from homology"/>
<dbReference type="RefSeq" id="WP_096633551.1">
    <property type="nucleotide sequence ID" value="NZ_NSGR01000008.1"/>
</dbReference>
<accession>A0A854W7Q3</accession>
<gene>
    <name evidence="8" type="primary">yxdM</name>
    <name evidence="8" type="ORF">A9Y57_01095</name>
</gene>
<dbReference type="Pfam" id="PF02687">
    <property type="entry name" value="FtsX"/>
    <property type="match status" value="1"/>
</dbReference>
<dbReference type="PROSITE" id="PS51257">
    <property type="entry name" value="PROKAR_LIPOPROTEIN"/>
    <property type="match status" value="1"/>
</dbReference>
<dbReference type="PANTHER" id="PTHR46795">
    <property type="entry name" value="ABC TRANSPORTER PERMEASE-RELATED-RELATED"/>
    <property type="match status" value="1"/>
</dbReference>
<comment type="similarity">
    <text evidence="6">Belongs to the ABC-4 integral membrane protein family.</text>
</comment>
<dbReference type="EMBL" id="NSGR01000008">
    <property type="protein sequence ID" value="PCH12380.1"/>
    <property type="molecule type" value="Genomic_DNA"/>
</dbReference>
<feature type="transmembrane region" description="Helical" evidence="6">
    <location>
        <begin position="97"/>
        <end position="130"/>
    </location>
</feature>
<feature type="transmembrane region" description="Helical" evidence="6">
    <location>
        <begin position="222"/>
        <end position="249"/>
    </location>
</feature>
<keyword evidence="4 6" id="KW-1133">Transmembrane helix</keyword>
<keyword evidence="5 6" id="KW-0472">Membrane</keyword>
<evidence type="ECO:0000256" key="3">
    <source>
        <dbReference type="ARBA" id="ARBA00022692"/>
    </source>
</evidence>
<dbReference type="AlphaFoldDB" id="A0A854W7Q3"/>
<dbReference type="GO" id="GO:0055085">
    <property type="term" value="P:transmembrane transport"/>
    <property type="evidence" value="ECO:0007669"/>
    <property type="project" value="UniProtKB-UniRule"/>
</dbReference>
<comment type="caution">
    <text evidence="8">The sequence shown here is derived from an EMBL/GenBank/DDBJ whole genome shotgun (WGS) entry which is preliminary data.</text>
</comment>
<dbReference type="GO" id="GO:0005886">
    <property type="term" value="C:plasma membrane"/>
    <property type="evidence" value="ECO:0007669"/>
    <property type="project" value="UniProtKB-SubCell"/>
</dbReference>
<keyword evidence="2 6" id="KW-1003">Cell membrane</keyword>
<feature type="transmembrane region" description="Helical" evidence="6">
    <location>
        <begin position="192"/>
        <end position="210"/>
    </location>
</feature>
<feature type="transmembrane region" description="Helical" evidence="6">
    <location>
        <begin position="150"/>
        <end position="171"/>
    </location>
</feature>
<evidence type="ECO:0000256" key="1">
    <source>
        <dbReference type="ARBA" id="ARBA00004651"/>
    </source>
</evidence>
<dbReference type="InterPro" id="IPR003838">
    <property type="entry name" value="ABC3_permease_C"/>
</dbReference>
<protein>
    <submittedName>
        <fullName evidence="8">ABC transporter permease protein YxdM</fullName>
    </submittedName>
</protein>
<feature type="transmembrane region" description="Helical" evidence="6">
    <location>
        <begin position="523"/>
        <end position="548"/>
    </location>
</feature>
<dbReference type="PANTHER" id="PTHR46795:SF3">
    <property type="entry name" value="ABC TRANSPORTER PERMEASE"/>
    <property type="match status" value="1"/>
</dbReference>
<keyword evidence="6" id="KW-0813">Transport</keyword>
<evidence type="ECO:0000256" key="5">
    <source>
        <dbReference type="ARBA" id="ARBA00023136"/>
    </source>
</evidence>
<dbReference type="InterPro" id="IPR052536">
    <property type="entry name" value="ABC-4_Integral_Memb_Prot"/>
</dbReference>
<organism evidence="8 9">
    <name type="scientific">Streptococcus parauberis</name>
    <dbReference type="NCBI Taxonomy" id="1348"/>
    <lineage>
        <taxon>Bacteria</taxon>
        <taxon>Bacillati</taxon>
        <taxon>Bacillota</taxon>
        <taxon>Bacilli</taxon>
        <taxon>Lactobacillales</taxon>
        <taxon>Streptococcaceae</taxon>
        <taxon>Streptococcus</taxon>
    </lineage>
</organism>
<feature type="transmembrane region" description="Helical" evidence="6">
    <location>
        <begin position="52"/>
        <end position="76"/>
    </location>
</feature>
<evidence type="ECO:0000259" key="7">
    <source>
        <dbReference type="Pfam" id="PF02687"/>
    </source>
</evidence>
<feature type="transmembrane region" description="Helical" evidence="6">
    <location>
        <begin position="619"/>
        <end position="641"/>
    </location>
</feature>
<reference evidence="8 9" key="1">
    <citation type="submission" date="2016-06" db="EMBL/GenBank/DDBJ databases">
        <authorList>
            <person name="Haines A.N."/>
            <person name="Council K.R."/>
        </authorList>
    </citation>
    <scope>NUCLEOTIDE SEQUENCE [LARGE SCALE GENOMIC DNA]</scope>
    <source>
        <strain evidence="8 9">SP158-29</strain>
    </source>
</reference>
<evidence type="ECO:0000256" key="6">
    <source>
        <dbReference type="PIRNR" id="PIRNR018968"/>
    </source>
</evidence>
<keyword evidence="3 6" id="KW-0812">Transmembrane</keyword>
<dbReference type="PIRSF" id="PIRSF018968">
    <property type="entry name" value="ABC_permease_BceB"/>
    <property type="match status" value="1"/>
</dbReference>
<comment type="subcellular location">
    <subcellularLocation>
        <location evidence="1 6">Cell membrane</location>
        <topology evidence="1 6">Multi-pass membrane protein</topology>
    </subcellularLocation>
</comment>
<feature type="transmembrane region" description="Helical" evidence="6">
    <location>
        <begin position="279"/>
        <end position="303"/>
    </location>
</feature>